<evidence type="ECO:0000313" key="2">
    <source>
        <dbReference type="Proteomes" id="UP000266506"/>
    </source>
</evidence>
<reference evidence="1 2" key="1">
    <citation type="submission" date="2018-08" db="EMBL/GenBank/DDBJ databases">
        <title>Genomic Encyclopedia of Archaeal and Bacterial Type Strains, Phase II (KMG-II): from individual species to whole genera.</title>
        <authorList>
            <person name="Goeker M."/>
        </authorList>
    </citation>
    <scope>NUCLEOTIDE SEQUENCE [LARGE SCALE GENOMIC DNA]</scope>
    <source>
        <strain evidence="1 2">ATCC 27112</strain>
    </source>
</reference>
<name>A0A397RZT0_9MOLU</name>
<comment type="caution">
    <text evidence="1">The sequence shown here is derived from an EMBL/GenBank/DDBJ whole genome shotgun (WGS) entry which is preliminary data.</text>
</comment>
<evidence type="ECO:0000313" key="1">
    <source>
        <dbReference type="EMBL" id="RIA77939.1"/>
    </source>
</evidence>
<dbReference type="InParanoid" id="A0A397RZT0"/>
<gene>
    <name evidence="1" type="ORF">EI71_00722</name>
</gene>
<dbReference type="RefSeq" id="WP_119015888.1">
    <property type="nucleotide sequence ID" value="NZ_QXEV01000005.1"/>
</dbReference>
<keyword evidence="2" id="KW-1185">Reference proteome</keyword>
<dbReference type="AlphaFoldDB" id="A0A397RZT0"/>
<protein>
    <submittedName>
        <fullName evidence="1">Uncharacterized protein</fullName>
    </submittedName>
</protein>
<sequence length="154" mass="17795">MKGHVDVKFYVQSFNGVKRVNAEAIISDTERLRKANDKRYADLSVAGKDLIDFETLQCLAIDAGKIDQLDSKEGITFENVPAEFNRKKYPTKDEYYHEIKVHLGNDEFYVKRCFFLNRKHLHMLSKINTNVEFTDSVAEDGDLTPDDLIQDETE</sequence>
<accession>A0A397RZT0</accession>
<proteinExistence type="predicted"/>
<dbReference type="Proteomes" id="UP000266506">
    <property type="component" value="Unassembled WGS sequence"/>
</dbReference>
<dbReference type="EMBL" id="QXEV01000005">
    <property type="protein sequence ID" value="RIA77939.1"/>
    <property type="molecule type" value="Genomic_DNA"/>
</dbReference>
<organism evidence="1 2">
    <name type="scientific">Anaeroplasma bactoclasticum</name>
    <dbReference type="NCBI Taxonomy" id="2088"/>
    <lineage>
        <taxon>Bacteria</taxon>
        <taxon>Bacillati</taxon>
        <taxon>Mycoplasmatota</taxon>
        <taxon>Mollicutes</taxon>
        <taxon>Anaeroplasmatales</taxon>
        <taxon>Anaeroplasmataceae</taxon>
        <taxon>Anaeroplasma</taxon>
    </lineage>
</organism>